<dbReference type="PROSITE" id="PS51755">
    <property type="entry name" value="OMPR_PHOB"/>
    <property type="match status" value="1"/>
</dbReference>
<dbReference type="SMART" id="SM00862">
    <property type="entry name" value="Trans_reg_C"/>
    <property type="match status" value="1"/>
</dbReference>
<reference evidence="4 5" key="1">
    <citation type="submission" date="2020-02" db="EMBL/GenBank/DDBJ databases">
        <title>Whole-genome analyses of novel actinobacteria.</title>
        <authorList>
            <person name="Sahin N."/>
            <person name="Gencbay T."/>
        </authorList>
    </citation>
    <scope>NUCLEOTIDE SEQUENCE [LARGE SCALE GENOMIC DNA]</scope>
    <source>
        <strain evidence="4 5">HC44</strain>
    </source>
</reference>
<dbReference type="InterPro" id="IPR036388">
    <property type="entry name" value="WH-like_DNA-bd_sf"/>
</dbReference>
<keyword evidence="1 2" id="KW-0238">DNA-binding</keyword>
<sequence>MSARDVVFLRWPAQASERTRLRETGVPSLLVVEGSAPPPTDIAPNEDWIRPPVARCDVEARVSVLRQRTASAMPVLDPTGVLYYANESVPVSKAQVAMMQCFLADFRQVVCREELKEALASINVGFSNNALDLHILRLRKRISRVSLELRTVWGRGYLLEWSDFTDIADQLP</sequence>
<dbReference type="Proteomes" id="UP000472335">
    <property type="component" value="Unassembled WGS sequence"/>
</dbReference>
<dbReference type="CDD" id="cd00383">
    <property type="entry name" value="trans_reg_C"/>
    <property type="match status" value="1"/>
</dbReference>
<dbReference type="SUPFAM" id="SSF46894">
    <property type="entry name" value="C-terminal effector domain of the bipartite response regulators"/>
    <property type="match status" value="1"/>
</dbReference>
<feature type="DNA-binding region" description="OmpR/PhoB-type" evidence="2">
    <location>
        <begin position="65"/>
        <end position="161"/>
    </location>
</feature>
<accession>A0A6G4V1Z1</accession>
<dbReference type="InterPro" id="IPR001867">
    <property type="entry name" value="OmpR/PhoB-type_DNA-bd"/>
</dbReference>
<evidence type="ECO:0000259" key="3">
    <source>
        <dbReference type="PROSITE" id="PS51755"/>
    </source>
</evidence>
<dbReference type="GO" id="GO:0006355">
    <property type="term" value="P:regulation of DNA-templated transcription"/>
    <property type="evidence" value="ECO:0007669"/>
    <property type="project" value="InterPro"/>
</dbReference>
<dbReference type="GO" id="GO:0000160">
    <property type="term" value="P:phosphorelay signal transduction system"/>
    <property type="evidence" value="ECO:0007669"/>
    <property type="project" value="InterPro"/>
</dbReference>
<evidence type="ECO:0000313" key="5">
    <source>
        <dbReference type="Proteomes" id="UP000472335"/>
    </source>
</evidence>
<evidence type="ECO:0000256" key="2">
    <source>
        <dbReference type="PROSITE-ProRule" id="PRU01091"/>
    </source>
</evidence>
<feature type="domain" description="OmpR/PhoB-type" evidence="3">
    <location>
        <begin position="65"/>
        <end position="161"/>
    </location>
</feature>
<dbReference type="InterPro" id="IPR016032">
    <property type="entry name" value="Sig_transdc_resp-reg_C-effctor"/>
</dbReference>
<comment type="caution">
    <text evidence="4">The sequence shown here is derived from an EMBL/GenBank/DDBJ whole genome shotgun (WGS) entry which is preliminary data.</text>
</comment>
<evidence type="ECO:0000256" key="1">
    <source>
        <dbReference type="ARBA" id="ARBA00023125"/>
    </source>
</evidence>
<gene>
    <name evidence="4" type="ORF">G5C60_09415</name>
</gene>
<protein>
    <submittedName>
        <fullName evidence="4">Response regulator transcription factor</fullName>
    </submittedName>
</protein>
<dbReference type="GO" id="GO:0003677">
    <property type="term" value="F:DNA binding"/>
    <property type="evidence" value="ECO:0007669"/>
    <property type="project" value="UniProtKB-UniRule"/>
</dbReference>
<dbReference type="RefSeq" id="WP_165256710.1">
    <property type="nucleotide sequence ID" value="NZ_JAAKZY010000021.1"/>
</dbReference>
<proteinExistence type="predicted"/>
<name>A0A6G4V1Z1_9ACTN</name>
<keyword evidence="5" id="KW-1185">Reference proteome</keyword>
<dbReference type="Gene3D" id="1.10.10.10">
    <property type="entry name" value="Winged helix-like DNA-binding domain superfamily/Winged helix DNA-binding domain"/>
    <property type="match status" value="1"/>
</dbReference>
<dbReference type="AlphaFoldDB" id="A0A6G4V1Z1"/>
<dbReference type="Pfam" id="PF00486">
    <property type="entry name" value="Trans_reg_C"/>
    <property type="match status" value="1"/>
</dbReference>
<organism evidence="4 5">
    <name type="scientific">Streptomyces scabichelini</name>
    <dbReference type="NCBI Taxonomy" id="2711217"/>
    <lineage>
        <taxon>Bacteria</taxon>
        <taxon>Bacillati</taxon>
        <taxon>Actinomycetota</taxon>
        <taxon>Actinomycetes</taxon>
        <taxon>Kitasatosporales</taxon>
        <taxon>Streptomycetaceae</taxon>
        <taxon>Streptomyces</taxon>
    </lineage>
</organism>
<dbReference type="EMBL" id="JAAKZY010000021">
    <property type="protein sequence ID" value="NGO07864.1"/>
    <property type="molecule type" value="Genomic_DNA"/>
</dbReference>
<evidence type="ECO:0000313" key="4">
    <source>
        <dbReference type="EMBL" id="NGO07864.1"/>
    </source>
</evidence>